<proteinExistence type="predicted"/>
<dbReference type="STRING" id="563040.Saut_0020"/>
<name>E0UP36_SULAO</name>
<sequence>MYLSNKQIIQLLTPFLLGIILLFFQDEILTFMHSKFPTFKSISNKDFHKNVDEYLRIDQEMHTYNDVVKNVKERKNSLKWITSNVLYQKQLTQSEKKANISEHKQLWNLEAVFPKYDMAIINSQFVHKGSIINKAKIIQIKFDSVLLKTNKGLKWVHLFH</sequence>
<dbReference type="AlphaFoldDB" id="E0UP36"/>
<organism evidence="2 3">
    <name type="scientific">Sulfurimonas autotrophica (strain ATCC BAA-671 / DSM 16294 / JCM 11897 / OK10)</name>
    <dbReference type="NCBI Taxonomy" id="563040"/>
    <lineage>
        <taxon>Bacteria</taxon>
        <taxon>Pseudomonadati</taxon>
        <taxon>Campylobacterota</taxon>
        <taxon>Epsilonproteobacteria</taxon>
        <taxon>Campylobacterales</taxon>
        <taxon>Sulfurimonadaceae</taxon>
        <taxon>Sulfurimonas</taxon>
    </lineage>
</organism>
<reference evidence="3" key="1">
    <citation type="journal article" date="2010" name="Stand. Genomic Sci.">
        <title>Complete genome sequence of Sulfurimonas autotrophica type strain (OK10).</title>
        <authorList>
            <person name="Sikorski J."/>
            <person name="Munk C."/>
            <person name="Lapidus A."/>
            <person name="Djao O."/>
            <person name="Lucas S."/>
            <person name="Glavina Del Rio T."/>
            <person name="Nolan M."/>
            <person name="Tice H."/>
            <person name="Han C."/>
            <person name="Cheng J."/>
            <person name="Tapia R."/>
            <person name="Goodwin L."/>
            <person name="Pitluck S."/>
            <person name="Liolios K."/>
            <person name="Ivanova N."/>
            <person name="Mavromatis K."/>
            <person name="Mikhailova N."/>
            <person name="Pati A."/>
            <person name="Sims D."/>
            <person name="Meincke L."/>
            <person name="Brettin T."/>
            <person name="Detter J."/>
            <person name="Chen A."/>
            <person name="Palaniappan K."/>
            <person name="Land M."/>
            <person name="Hauser L."/>
            <person name="Chang Y."/>
            <person name="Jeffries C."/>
            <person name="Rohde M."/>
            <person name="Lang E."/>
            <person name="Spring S."/>
            <person name="Goker M."/>
            <person name="Woyke T."/>
            <person name="Bristow J."/>
            <person name="Eisen J."/>
            <person name="Markowitz V."/>
            <person name="Hugenholtz P."/>
            <person name="Kyrpides N."/>
            <person name="Klenk H."/>
        </authorList>
    </citation>
    <scope>NUCLEOTIDE SEQUENCE [LARGE SCALE GENOMIC DNA]</scope>
    <source>
        <strain evidence="3">ATCC BAA-671 / DSM 16294 / JCM 11897 / OK10</strain>
    </source>
</reference>
<dbReference type="EMBL" id="CP002205">
    <property type="protein sequence ID" value="ADN08069.1"/>
    <property type="molecule type" value="Genomic_DNA"/>
</dbReference>
<evidence type="ECO:0000313" key="2">
    <source>
        <dbReference type="EMBL" id="ADN08069.1"/>
    </source>
</evidence>
<keyword evidence="1" id="KW-0472">Membrane</keyword>
<evidence type="ECO:0000256" key="1">
    <source>
        <dbReference type="SAM" id="Phobius"/>
    </source>
</evidence>
<accession>E0UP36</accession>
<gene>
    <name evidence="2" type="ordered locus">Saut_0020</name>
</gene>
<dbReference type="RefSeq" id="WP_013325825.1">
    <property type="nucleotide sequence ID" value="NC_014506.1"/>
</dbReference>
<dbReference type="Proteomes" id="UP000007803">
    <property type="component" value="Chromosome"/>
</dbReference>
<dbReference type="KEGG" id="sua:Saut_0020"/>
<dbReference type="HOGENOM" id="CLU_1651261_0_0_7"/>
<evidence type="ECO:0000313" key="3">
    <source>
        <dbReference type="Proteomes" id="UP000007803"/>
    </source>
</evidence>
<keyword evidence="3" id="KW-1185">Reference proteome</keyword>
<protein>
    <submittedName>
        <fullName evidence="2">Uncharacterized protein</fullName>
    </submittedName>
</protein>
<keyword evidence="1" id="KW-0812">Transmembrane</keyword>
<keyword evidence="1" id="KW-1133">Transmembrane helix</keyword>
<feature type="transmembrane region" description="Helical" evidence="1">
    <location>
        <begin position="6"/>
        <end position="24"/>
    </location>
</feature>